<dbReference type="PROSITE" id="PS01180">
    <property type="entry name" value="CUB"/>
    <property type="match status" value="1"/>
</dbReference>
<gene>
    <name evidence="4" type="ORF">SDC9_15725</name>
</gene>
<organism evidence="4">
    <name type="scientific">bioreactor metagenome</name>
    <dbReference type="NCBI Taxonomy" id="1076179"/>
    <lineage>
        <taxon>unclassified sequences</taxon>
        <taxon>metagenomes</taxon>
        <taxon>ecological metagenomes</taxon>
    </lineage>
</organism>
<dbReference type="AlphaFoldDB" id="A0A644TSP0"/>
<dbReference type="SUPFAM" id="SSF49854">
    <property type="entry name" value="Spermadhesin, CUB domain"/>
    <property type="match status" value="1"/>
</dbReference>
<dbReference type="InterPro" id="IPR013783">
    <property type="entry name" value="Ig-like_fold"/>
</dbReference>
<keyword evidence="1" id="KW-1015">Disulfide bond</keyword>
<evidence type="ECO:0000313" key="4">
    <source>
        <dbReference type="EMBL" id="MPL69974.1"/>
    </source>
</evidence>
<dbReference type="Gene3D" id="2.60.40.10">
    <property type="entry name" value="Immunoglobulins"/>
    <property type="match status" value="1"/>
</dbReference>
<accession>A0A644TSP0</accession>
<dbReference type="InterPro" id="IPR036116">
    <property type="entry name" value="FN3_sf"/>
</dbReference>
<sequence length="1271" mass="144385">MRYLIYIITTLILVLLVNNSYAQTYNMPANGYLEIHSDSGTIYDDGGPTGNYSTRVNSVVTIYPSTPGGLVCLQGSYDIEDWMYSFVRVYDGDTNSTWEIWNGYWSNSNFNVLSVSGPLTIRFFADTENPRTGFQFNFSVNVLNATNQTNSITNNNTATITWNGTTTDHWIVHLRFADQNWFQTTNSNSVVFDSLPYSCIWYEYLVYEPKDTNNLNCLRYNSFPISPTFSVSNVQYERKCDTLIVRWDESDTSVNWKVNFYNYATIEPQPAGWYGNHWVTGYTDTNYIQLIISRSSGDYFNNIEGYDYTDGIVIEGKKGNETNNYCWLYDQRIDPVCCCPRPNNLYISDLQSDYATITWDADTNASGFIVEYKDYKYPDDSIKYITVNTNSVTLLNLAPTTRYNVRVHSLCDSLIYKCSSKIDLITSIRGIDNCFSFTNLRDTNFAPYTGNYINPNQYFGLIDYGYWDQRSRHTVHYDTSEVDPRTDSLLHTVPPGEEASVRLGNWLPGGEGESFTYAYDVDTNVFDLMYLRYAVVMENPGHTMTNQPRFTLEILNENDSLIDPVCGYADFYASDSLGWHSVPGTVTIWKDWTLVGFDITPYHGQRILVRLTTRDCDEGGHFGYAYYHLKCGSKNLISSKCGLVDSNTFIAPIGFNYRWYSSADTSITLSTERRLDAVVDSTLNYHCLVSSTENSTCTFLYTAYGGYRYPLSLLDYTYTWQPCSFTVNFNNLSTISANGITPAGTGERCESTKWIFEDGDTITTLNAAKTFSDTSEIKVRLVSGIANDQCISILDTVLKLERPYPNLSIMGDSILCKNDTAVLYVNHSGISYWSNQDTTSKISFVPLIDTIYSLELIDSLGCYNIDSINIIVNPRDTTYITAEICDNETYTLNGFNTNIAGRHELNLLSQFNCDSTVYLNLIVNPTYNDTIYAEICNGSVYDSNGFNDSIAGFYTLQLQTLKGCDSIVNLNLIVHPTYNDTIFAYVCEGEVYSSYGFNERVTGFYTQNLQTIMGCDSIVNLNLFVGEKYNDTIFAEICKGEIYNQFGFNEIGQGLYTHSFLSQYGCDSIVNLSLLVYEPYCDTIYDTICNGDIYEYGFNADSSGTYIQNLNTQFGCDSILVLHLQVNPTFTDTIKGNIYKGNVYNKFGFNEKETGIYEQKLQTYLGCDSIIYLDLQVDNVLFPNVVTPNGDGVNDIFDIHNLIKQNAFPENELIIYNRQGRVVYKVKNIKTKSDLWDPKATSSSDGTYFYRFFGKRHDKVLEFNGSIEVMR</sequence>
<evidence type="ECO:0000259" key="2">
    <source>
        <dbReference type="PROSITE" id="PS01180"/>
    </source>
</evidence>
<reference evidence="4" key="1">
    <citation type="submission" date="2019-08" db="EMBL/GenBank/DDBJ databases">
        <authorList>
            <person name="Kucharzyk K."/>
            <person name="Murdoch R.W."/>
            <person name="Higgins S."/>
            <person name="Loffler F."/>
        </authorList>
    </citation>
    <scope>NUCLEOTIDE SEQUENCE</scope>
</reference>
<dbReference type="EMBL" id="VSSQ01000050">
    <property type="protein sequence ID" value="MPL69974.1"/>
    <property type="molecule type" value="Genomic_DNA"/>
</dbReference>
<dbReference type="SUPFAM" id="SSF49265">
    <property type="entry name" value="Fibronectin type III"/>
    <property type="match status" value="1"/>
</dbReference>
<dbReference type="Gene3D" id="2.60.120.290">
    <property type="entry name" value="Spermadhesin, CUB domain"/>
    <property type="match status" value="1"/>
</dbReference>
<comment type="caution">
    <text evidence="4">The sequence shown here is derived from an EMBL/GenBank/DDBJ whole genome shotgun (WGS) entry which is preliminary data.</text>
</comment>
<dbReference type="CDD" id="cd00063">
    <property type="entry name" value="FN3"/>
    <property type="match status" value="1"/>
</dbReference>
<dbReference type="Pfam" id="PF13585">
    <property type="entry name" value="CHU_C"/>
    <property type="match status" value="1"/>
</dbReference>
<proteinExistence type="predicted"/>
<dbReference type="InterPro" id="IPR000859">
    <property type="entry name" value="CUB_dom"/>
</dbReference>
<dbReference type="PROSITE" id="PS50853">
    <property type="entry name" value="FN3"/>
    <property type="match status" value="1"/>
</dbReference>
<dbReference type="Pfam" id="PF00041">
    <property type="entry name" value="fn3"/>
    <property type="match status" value="1"/>
</dbReference>
<dbReference type="InterPro" id="IPR035914">
    <property type="entry name" value="Sperma_CUB_dom_sf"/>
</dbReference>
<name>A0A644TSP0_9ZZZZ</name>
<dbReference type="InterPro" id="IPR003961">
    <property type="entry name" value="FN3_dom"/>
</dbReference>
<feature type="domain" description="CUB" evidence="2">
    <location>
        <begin position="29"/>
        <end position="141"/>
    </location>
</feature>
<protein>
    <submittedName>
        <fullName evidence="4">Uncharacterized protein</fullName>
    </submittedName>
</protein>
<evidence type="ECO:0000259" key="3">
    <source>
        <dbReference type="PROSITE" id="PS50853"/>
    </source>
</evidence>
<feature type="domain" description="Fibronectin type-III" evidence="3">
    <location>
        <begin position="341"/>
        <end position="430"/>
    </location>
</feature>
<evidence type="ECO:0000256" key="1">
    <source>
        <dbReference type="ARBA" id="ARBA00023157"/>
    </source>
</evidence>